<feature type="region of interest" description="Disordered" evidence="2">
    <location>
        <begin position="1041"/>
        <end position="1073"/>
    </location>
</feature>
<feature type="compositionally biased region" description="Low complexity" evidence="2">
    <location>
        <begin position="380"/>
        <end position="393"/>
    </location>
</feature>
<keyword evidence="5" id="KW-1185">Reference proteome</keyword>
<dbReference type="ExpressionAtlas" id="A0A2K3DE73">
    <property type="expression patterns" value="baseline"/>
</dbReference>
<feature type="compositionally biased region" description="Low complexity" evidence="2">
    <location>
        <begin position="524"/>
        <end position="535"/>
    </location>
</feature>
<dbReference type="PANTHER" id="PTHR46521:SF4">
    <property type="entry name" value="SUCROSE-PHOSPHATASE 2-RELATED"/>
    <property type="match status" value="1"/>
</dbReference>
<feature type="compositionally biased region" description="Low complexity" evidence="2">
    <location>
        <begin position="1278"/>
        <end position="1288"/>
    </location>
</feature>
<feature type="compositionally biased region" description="Low complexity" evidence="2">
    <location>
        <begin position="324"/>
        <end position="344"/>
    </location>
</feature>
<dbReference type="EMBL" id="CM008970">
    <property type="protein sequence ID" value="PNW78831.1"/>
    <property type="molecule type" value="Genomic_DNA"/>
</dbReference>
<dbReference type="PANTHER" id="PTHR46521">
    <property type="entry name" value="SUCROSE-PHOSPHATASE 2-RELATED"/>
    <property type="match status" value="1"/>
</dbReference>
<feature type="region of interest" description="Disordered" evidence="2">
    <location>
        <begin position="1122"/>
        <end position="1158"/>
    </location>
</feature>
<feature type="compositionally biased region" description="Low complexity" evidence="2">
    <location>
        <begin position="190"/>
        <end position="200"/>
    </location>
</feature>
<dbReference type="RefSeq" id="XP_042921166.1">
    <property type="nucleotide sequence ID" value="XM_043065601.1"/>
</dbReference>
<evidence type="ECO:0000259" key="3">
    <source>
        <dbReference type="Pfam" id="PF05116"/>
    </source>
</evidence>
<feature type="compositionally biased region" description="Low complexity" evidence="2">
    <location>
        <begin position="237"/>
        <end position="275"/>
    </location>
</feature>
<feature type="region of interest" description="Disordered" evidence="2">
    <location>
        <begin position="1270"/>
        <end position="1295"/>
    </location>
</feature>
<evidence type="ECO:0000256" key="1">
    <source>
        <dbReference type="ARBA" id="ARBA00022801"/>
    </source>
</evidence>
<feature type="compositionally biased region" description="Low complexity" evidence="2">
    <location>
        <begin position="761"/>
        <end position="786"/>
    </location>
</feature>
<dbReference type="InterPro" id="IPR006380">
    <property type="entry name" value="SPP-like_dom"/>
</dbReference>
<feature type="compositionally biased region" description="Low complexity" evidence="2">
    <location>
        <begin position="161"/>
        <end position="171"/>
    </location>
</feature>
<feature type="region of interest" description="Disordered" evidence="2">
    <location>
        <begin position="468"/>
        <end position="500"/>
    </location>
</feature>
<feature type="compositionally biased region" description="Pro residues" evidence="2">
    <location>
        <begin position="405"/>
        <end position="419"/>
    </location>
</feature>
<organism evidence="4 5">
    <name type="scientific">Chlamydomonas reinhardtii</name>
    <name type="common">Chlamydomonas smithii</name>
    <dbReference type="NCBI Taxonomy" id="3055"/>
    <lineage>
        <taxon>Eukaryota</taxon>
        <taxon>Viridiplantae</taxon>
        <taxon>Chlorophyta</taxon>
        <taxon>core chlorophytes</taxon>
        <taxon>Chlorophyceae</taxon>
        <taxon>CS clade</taxon>
        <taxon>Chlamydomonadales</taxon>
        <taxon>Chlamydomonadaceae</taxon>
        <taxon>Chlamydomonas</taxon>
    </lineage>
</organism>
<dbReference type="GeneID" id="5720236"/>
<feature type="domain" description="Sucrose phosphatase-like" evidence="3">
    <location>
        <begin position="1513"/>
        <end position="1564"/>
    </location>
</feature>
<accession>A0A2K3DE73</accession>
<dbReference type="SUPFAM" id="SSF56784">
    <property type="entry name" value="HAD-like"/>
    <property type="match status" value="1"/>
</dbReference>
<dbReference type="STRING" id="3055.A0A2K3DE73"/>
<dbReference type="Gramene" id="PNW78831">
    <property type="protein sequence ID" value="PNW78831"/>
    <property type="gene ID" value="CHLRE_09g391578v5"/>
</dbReference>
<keyword evidence="1" id="KW-0378">Hydrolase</keyword>
<name>A0A2K3DE73_CHLRE</name>
<dbReference type="Proteomes" id="UP000006906">
    <property type="component" value="Chromosome 9"/>
</dbReference>
<feature type="compositionally biased region" description="Low complexity" evidence="2">
    <location>
        <begin position="1366"/>
        <end position="1382"/>
    </location>
</feature>
<dbReference type="InterPro" id="IPR023214">
    <property type="entry name" value="HAD_sf"/>
</dbReference>
<dbReference type="GO" id="GO:0016787">
    <property type="term" value="F:hydrolase activity"/>
    <property type="evidence" value="ECO:0007669"/>
    <property type="project" value="UniProtKB-KW"/>
</dbReference>
<feature type="region of interest" description="Disordered" evidence="2">
    <location>
        <begin position="516"/>
        <end position="537"/>
    </location>
</feature>
<dbReference type="Gene3D" id="3.40.50.1000">
    <property type="entry name" value="HAD superfamily/HAD-like"/>
    <property type="match status" value="1"/>
</dbReference>
<dbReference type="Pfam" id="PF05116">
    <property type="entry name" value="S6PP"/>
    <property type="match status" value="1"/>
</dbReference>
<feature type="region of interest" description="Disordered" evidence="2">
    <location>
        <begin position="753"/>
        <end position="794"/>
    </location>
</feature>
<protein>
    <recommendedName>
        <fullName evidence="3">Sucrose phosphatase-like domain-containing protein</fullName>
    </recommendedName>
</protein>
<evidence type="ECO:0000313" key="4">
    <source>
        <dbReference type="EMBL" id="PNW78831.1"/>
    </source>
</evidence>
<dbReference type="InterPro" id="IPR036412">
    <property type="entry name" value="HAD-like_sf"/>
</dbReference>
<feature type="compositionally biased region" description="Low complexity" evidence="2">
    <location>
        <begin position="947"/>
        <end position="972"/>
    </location>
</feature>
<dbReference type="Gene3D" id="3.90.1070.10">
    <property type="match status" value="1"/>
</dbReference>
<feature type="region of interest" description="Disordered" evidence="2">
    <location>
        <begin position="947"/>
        <end position="973"/>
    </location>
</feature>
<dbReference type="KEGG" id="cre:CHLRE_09g391578v5"/>
<feature type="region of interest" description="Disordered" evidence="2">
    <location>
        <begin position="232"/>
        <end position="447"/>
    </location>
</feature>
<evidence type="ECO:0000313" key="5">
    <source>
        <dbReference type="Proteomes" id="UP000006906"/>
    </source>
</evidence>
<dbReference type="OrthoDB" id="552968at2759"/>
<evidence type="ECO:0000256" key="2">
    <source>
        <dbReference type="SAM" id="MobiDB-lite"/>
    </source>
</evidence>
<dbReference type="InParanoid" id="A0A2K3DE73"/>
<feature type="region of interest" description="Disordered" evidence="2">
    <location>
        <begin position="1366"/>
        <end position="1401"/>
    </location>
</feature>
<feature type="compositionally biased region" description="Low complexity" evidence="2">
    <location>
        <begin position="420"/>
        <end position="438"/>
    </location>
</feature>
<feature type="region of interest" description="Disordered" evidence="2">
    <location>
        <begin position="143"/>
        <end position="202"/>
    </location>
</feature>
<gene>
    <name evidence="4" type="ORF">CHLRE_09g391578v5</name>
</gene>
<feature type="region of interest" description="Disordered" evidence="2">
    <location>
        <begin position="1442"/>
        <end position="1471"/>
    </location>
</feature>
<feature type="compositionally biased region" description="Low complexity" evidence="2">
    <location>
        <begin position="1041"/>
        <end position="1056"/>
    </location>
</feature>
<reference evidence="4 5" key="1">
    <citation type="journal article" date="2007" name="Science">
        <title>The Chlamydomonas genome reveals the evolution of key animal and plant functions.</title>
        <authorList>
            <person name="Merchant S.S."/>
            <person name="Prochnik S.E."/>
            <person name="Vallon O."/>
            <person name="Harris E.H."/>
            <person name="Karpowicz S.J."/>
            <person name="Witman G.B."/>
            <person name="Terry A."/>
            <person name="Salamov A."/>
            <person name="Fritz-Laylin L.K."/>
            <person name="Marechal-Drouard L."/>
            <person name="Marshall W.F."/>
            <person name="Qu L.H."/>
            <person name="Nelson D.R."/>
            <person name="Sanderfoot A.A."/>
            <person name="Spalding M.H."/>
            <person name="Kapitonov V.V."/>
            <person name="Ren Q."/>
            <person name="Ferris P."/>
            <person name="Lindquist E."/>
            <person name="Shapiro H."/>
            <person name="Lucas S.M."/>
            <person name="Grimwood J."/>
            <person name="Schmutz J."/>
            <person name="Cardol P."/>
            <person name="Cerutti H."/>
            <person name="Chanfreau G."/>
            <person name="Chen C.L."/>
            <person name="Cognat V."/>
            <person name="Croft M.T."/>
            <person name="Dent R."/>
            <person name="Dutcher S."/>
            <person name="Fernandez E."/>
            <person name="Fukuzawa H."/>
            <person name="Gonzalez-Ballester D."/>
            <person name="Gonzalez-Halphen D."/>
            <person name="Hallmann A."/>
            <person name="Hanikenne M."/>
            <person name="Hippler M."/>
            <person name="Inwood W."/>
            <person name="Jabbari K."/>
            <person name="Kalanon M."/>
            <person name="Kuras R."/>
            <person name="Lefebvre P.A."/>
            <person name="Lemaire S.D."/>
            <person name="Lobanov A.V."/>
            <person name="Lohr M."/>
            <person name="Manuell A."/>
            <person name="Meier I."/>
            <person name="Mets L."/>
            <person name="Mittag M."/>
            <person name="Mittelmeier T."/>
            <person name="Moroney J.V."/>
            <person name="Moseley J."/>
            <person name="Napoli C."/>
            <person name="Nedelcu A.M."/>
            <person name="Niyogi K."/>
            <person name="Novoselov S.V."/>
            <person name="Paulsen I.T."/>
            <person name="Pazour G."/>
            <person name="Purton S."/>
            <person name="Ral J.P."/>
            <person name="Riano-Pachon D.M."/>
            <person name="Riekhof W."/>
            <person name="Rymarquis L."/>
            <person name="Schroda M."/>
            <person name="Stern D."/>
            <person name="Umen J."/>
            <person name="Willows R."/>
            <person name="Wilson N."/>
            <person name="Zimmer S.L."/>
            <person name="Allmer J."/>
            <person name="Balk J."/>
            <person name="Bisova K."/>
            <person name="Chen C.J."/>
            <person name="Elias M."/>
            <person name="Gendler K."/>
            <person name="Hauser C."/>
            <person name="Lamb M.R."/>
            <person name="Ledford H."/>
            <person name="Long J.C."/>
            <person name="Minagawa J."/>
            <person name="Page M.D."/>
            <person name="Pan J."/>
            <person name="Pootakham W."/>
            <person name="Roje S."/>
            <person name="Rose A."/>
            <person name="Stahlberg E."/>
            <person name="Terauchi A.M."/>
            <person name="Yang P."/>
            <person name="Ball S."/>
            <person name="Bowler C."/>
            <person name="Dieckmann C.L."/>
            <person name="Gladyshev V.N."/>
            <person name="Green P."/>
            <person name="Jorgensen R."/>
            <person name="Mayfield S."/>
            <person name="Mueller-Roeber B."/>
            <person name="Rajamani S."/>
            <person name="Sayre R.T."/>
            <person name="Brokstein P."/>
            <person name="Dubchak I."/>
            <person name="Goodstein D."/>
            <person name="Hornick L."/>
            <person name="Huang Y.W."/>
            <person name="Jhaveri J."/>
            <person name="Luo Y."/>
            <person name="Martinez D."/>
            <person name="Ngau W.C."/>
            <person name="Otillar B."/>
            <person name="Poliakov A."/>
            <person name="Porter A."/>
            <person name="Szajkowski L."/>
            <person name="Werner G."/>
            <person name="Zhou K."/>
            <person name="Grigoriev I.V."/>
            <person name="Rokhsar D.S."/>
            <person name="Grossman A.R."/>
        </authorList>
    </citation>
    <scope>NUCLEOTIDE SEQUENCE [LARGE SCALE GENOMIC DNA]</scope>
    <source>
        <strain evidence="5">CC-503</strain>
    </source>
</reference>
<proteinExistence type="predicted"/>
<sequence length="1627" mass="163298">MAQEGLKTSCRSLQASCSPLLPTNVKSFGRASEHLNVLSASRPILAAWGSRQQLQGGPNAYWGSLMSRACGLGEPLHRRLGRGNVGVAAIPGPRADCTLSLEQTEYVNGGSLLNSGGPPSCASIRLGTAPAVLLHTASLPADSADAGSSMVAGSGQREAAGHAASGLAGSLGRRRRATHQVLAGSNGWAPRTPSTSTSSPIELLPGRHAVDVAAAQDSAWGAGVVYTRGAGSSPVATTTDGQPSTGSSTSGATADTVARSNGAPGRSSSPGASASAGGGGGGGANSRVAPTVLHHALSAGPASAPARRGMNGAGSTTRSGGHEAATTTKPFKAASPAASTSFSTPCRQPGPQRHRSGPGRGQDAEQGELQRRDRQRRTGHTSTTSAGAQGATAIHTTGKRGPRSPHAPAPAQPASPEPRQPQQAQSSSTNGSGSKGSTARGRSGRHAAVASATVAAAAVGTGATAVATAFQPEAQSPQRSRQRRLGSREETPGEGDGGVAVLAVPEEAWVVERAGETDVTAQPSTSSSGSSSTGSAVRRNGRAIASYTDDLDDVTVALPLVREAAAAGLQSASGFGARPQRKRLLQLFPVPRPHRRKREALARAARAAALAAATAAAARQEADAGRAAAAVVDSRESLSAAPNGSGSIKRRRRGLHSTEAAAAAPSALDPGCSSPQDRSQVPGWSGAGRGHSGDGWADSWVDGAAAAGSFGGRPGRRRFSFPFTVSRTSDTPIRTLTPTRWLDPLRAATSGHSLSAATAQAARVPSAPPAEAAAPSAAAALAQRPAGSDDGTAAPAVSWDVATQAAPAAAVAESSAGSLTPPPALVELEQAAAPTARRRPSTSAASLAAVPFELPSASAAVRQPYALAVKPPYVLYAVESPGHRYVVYRYTDEAVWRFRPMLRVSGTGTGSNGDGYVSSQPLVAVALPGSPVAAAVAAAATTAPLQHLGPHLHPQQPPQLNRHAAPAAPAAAQDGIAASVPLTSGQQQQQQQQQQAGVAPLCDGALSFFLAEQPPADAVPCPLMGGLAPLRPVAAVGAKPTPTPAALKTAAAGTKANRSSSGGRSHGKTKAAAAVEQVAAGSAVVAAEPPAQHLLRDEPQPVQPQPMQLTRPGDYLVRFAQPHSRARRRQPQLPPSQLHQANASAPIPGPNAEAAADASSSADAATALGAGVVGTGLAAPEAVAVLKQEAVLVLDASSLLGWRGREWDAAAAALRRVWDATQRVRPGLLVLATSRLMKPLQQAWRDKQAFAPQPDVLLLGLGTAIAYRVPRPPPPLPRQQHQQPDGCSSSGGGSGSVPAVGGWALDEQWAAYLDRCCDAAAVRRAVDAAVTQFAGALVLPRHDHQQPQQLTGSAASASRSASAPCTACSQASDSSAASTSGDSSGGRDGSRGPGRPAVSYGLDKAQGRHKASLVVHRSAVTALVEAVRQQLQAASGQAAARAAEAAMAPPRRDGAQRHNRGRVTVSARSPTRADAATTAAATAAAAAAAARCGPDAVQFVVQRRGGTRGEWCSVDVIPAAAGKAAALSHVLGRFGIAPAAVVAAGDTDRDAELLAAAGAAVVTSPRPSPALRELLQPRPSGAQMPAATGVGGGSAGAEATAAGSGVVQSAVCGPAGVVEGLQLLGLL</sequence>
<feature type="region of interest" description="Disordered" evidence="2">
    <location>
        <begin position="631"/>
        <end position="695"/>
    </location>
</feature>
<dbReference type="InterPro" id="IPR051518">
    <property type="entry name" value="Sucrose_Phosphatase"/>
</dbReference>